<evidence type="ECO:0000313" key="1">
    <source>
        <dbReference type="EMBL" id="SEA89125.1"/>
    </source>
</evidence>
<gene>
    <name evidence="1" type="ORF">SAMN04487924_11722</name>
    <name evidence="2" type="ORF">SAMN05216250_11079</name>
</gene>
<dbReference type="Proteomes" id="UP000183766">
    <property type="component" value="Unassembled WGS sequence"/>
</dbReference>
<evidence type="ECO:0000313" key="2">
    <source>
        <dbReference type="EMBL" id="SFM78831.1"/>
    </source>
</evidence>
<proteinExistence type="predicted"/>
<dbReference type="Proteomes" id="UP000183040">
    <property type="component" value="Unassembled WGS sequence"/>
</dbReference>
<evidence type="ECO:0000313" key="4">
    <source>
        <dbReference type="Proteomes" id="UP000183766"/>
    </source>
</evidence>
<protein>
    <submittedName>
        <fullName evidence="2">Uncharacterized protein</fullName>
    </submittedName>
</protein>
<organism evidence="2 4">
    <name type="scientific">Bacteroides xylanisolvens</name>
    <dbReference type="NCBI Taxonomy" id="371601"/>
    <lineage>
        <taxon>Bacteria</taxon>
        <taxon>Pseudomonadati</taxon>
        <taxon>Bacteroidota</taxon>
        <taxon>Bacteroidia</taxon>
        <taxon>Bacteroidales</taxon>
        <taxon>Bacteroidaceae</taxon>
        <taxon>Bacteroides</taxon>
    </lineage>
</organism>
<dbReference type="AlphaFoldDB" id="A0A1I4TQA6"/>
<dbReference type="EMBL" id="FOUM01000010">
    <property type="protein sequence ID" value="SFM78831.1"/>
    <property type="molecule type" value="Genomic_DNA"/>
</dbReference>
<reference evidence="3 4" key="1">
    <citation type="submission" date="2016-10" db="EMBL/GenBank/DDBJ databases">
        <authorList>
            <person name="de Groot N.N."/>
        </authorList>
    </citation>
    <scope>NUCLEOTIDE SEQUENCE [LARGE SCALE GENOMIC DNA]</scope>
    <source>
        <strain evidence="2 4">NLAE-zl-C202</strain>
        <strain evidence="1 3">NLAE-zl-G339</strain>
    </source>
</reference>
<accession>A0A1I4TQA6</accession>
<sequence>MLTIPLAISSIRVYNEENLLFIEQKIFFFFSIFSVLCNIPHKGIKSLI</sequence>
<name>A0A1I4TQA6_9BACE</name>
<dbReference type="EMBL" id="FNRP01000017">
    <property type="protein sequence ID" value="SEA89125.1"/>
    <property type="molecule type" value="Genomic_DNA"/>
</dbReference>
<evidence type="ECO:0000313" key="3">
    <source>
        <dbReference type="Proteomes" id="UP000183040"/>
    </source>
</evidence>